<sequence>MLLRFLLCALILFLSVPPLCGTAETVSQSTGSSPRECPPTGSDDGAADCAPSSSVEVPDTDDCRTKVDKSQCSKTARNLQEEPHPADHGGPGSELVNGVSELEPGRGETENTLTKETVDLKGPKTEAIKRDATPPPPPGNGSHRDSTSERTELPAHSQPAGQQSNLGTAQSQQNTMEVQRPTTTGEDEPKSNDTTPNTESAAQTTAQPQEIIGPQSSTAAGAETPASPSPEGTANTADDTTTHNEESTTTTTTTTTTTLPPETANNKKGDADSSSSMSSSVWVRVPLLIVVTLACILVC</sequence>
<dbReference type="RefSeq" id="XP_028878318.1">
    <property type="nucleotide sequence ID" value="XM_029030407.1"/>
</dbReference>
<keyword evidence="4" id="KW-1185">Reference proteome</keyword>
<feature type="signal peptide" evidence="2">
    <location>
        <begin position="1"/>
        <end position="21"/>
    </location>
</feature>
<feature type="compositionally biased region" description="Basic and acidic residues" evidence="1">
    <location>
        <begin position="116"/>
        <end position="132"/>
    </location>
</feature>
<feature type="compositionally biased region" description="Basic and acidic residues" evidence="1">
    <location>
        <begin position="142"/>
        <end position="153"/>
    </location>
</feature>
<dbReference type="Proteomes" id="UP000192257">
    <property type="component" value="Unassembled WGS sequence"/>
</dbReference>
<feature type="chain" id="PRO_5013343887" description="Titin" evidence="2">
    <location>
        <begin position="22"/>
        <end position="299"/>
    </location>
</feature>
<accession>A0A1X0NHL2</accession>
<evidence type="ECO:0000256" key="1">
    <source>
        <dbReference type="SAM" id="MobiDB-lite"/>
    </source>
</evidence>
<feature type="compositionally biased region" description="Basic and acidic residues" evidence="1">
    <location>
        <begin position="61"/>
        <end position="71"/>
    </location>
</feature>
<evidence type="ECO:0000256" key="2">
    <source>
        <dbReference type="SAM" id="SignalP"/>
    </source>
</evidence>
<feature type="compositionally biased region" description="Polar residues" evidence="1">
    <location>
        <begin position="159"/>
        <end position="184"/>
    </location>
</feature>
<organism evidence="3 4">
    <name type="scientific">Trypanosoma theileri</name>
    <dbReference type="NCBI Taxonomy" id="67003"/>
    <lineage>
        <taxon>Eukaryota</taxon>
        <taxon>Discoba</taxon>
        <taxon>Euglenozoa</taxon>
        <taxon>Kinetoplastea</taxon>
        <taxon>Metakinetoplastina</taxon>
        <taxon>Trypanosomatida</taxon>
        <taxon>Trypanosomatidae</taxon>
        <taxon>Trypanosoma</taxon>
    </lineage>
</organism>
<feature type="compositionally biased region" description="Polar residues" evidence="1">
    <location>
        <begin position="24"/>
        <end position="33"/>
    </location>
</feature>
<evidence type="ECO:0008006" key="5">
    <source>
        <dbReference type="Google" id="ProtNLM"/>
    </source>
</evidence>
<keyword evidence="2" id="KW-0732">Signal</keyword>
<feature type="compositionally biased region" description="Low complexity" evidence="1">
    <location>
        <begin position="247"/>
        <end position="263"/>
    </location>
</feature>
<reference evidence="3 4" key="1">
    <citation type="submission" date="2017-03" db="EMBL/GenBank/DDBJ databases">
        <title>An alternative strategy for trypanosome survival in the mammalian bloodstream revealed through genome and transcriptome analysis of the ubiquitous bovine parasite Trypanosoma (Megatrypanum) theileri.</title>
        <authorList>
            <person name="Kelly S."/>
            <person name="Ivens A."/>
            <person name="Mott A."/>
            <person name="O'Neill E."/>
            <person name="Emms D."/>
            <person name="Macleod O."/>
            <person name="Voorheis P."/>
            <person name="Matthews J."/>
            <person name="Matthews K."/>
            <person name="Carrington M."/>
        </authorList>
    </citation>
    <scope>NUCLEOTIDE SEQUENCE [LARGE SCALE GENOMIC DNA]</scope>
    <source>
        <strain evidence="3">Edinburgh</strain>
    </source>
</reference>
<dbReference type="EMBL" id="NBCO01000047">
    <property type="protein sequence ID" value="ORC84252.1"/>
    <property type="molecule type" value="Genomic_DNA"/>
</dbReference>
<dbReference type="GeneID" id="39990187"/>
<gene>
    <name evidence="3" type="ORF">TM35_000471470</name>
</gene>
<evidence type="ECO:0000313" key="3">
    <source>
        <dbReference type="EMBL" id="ORC84252.1"/>
    </source>
</evidence>
<feature type="compositionally biased region" description="Polar residues" evidence="1">
    <location>
        <begin position="192"/>
        <end position="219"/>
    </location>
</feature>
<feature type="region of interest" description="Disordered" evidence="1">
    <location>
        <begin position="23"/>
        <end position="279"/>
    </location>
</feature>
<proteinExistence type="predicted"/>
<comment type="caution">
    <text evidence="3">The sequence shown here is derived from an EMBL/GenBank/DDBJ whole genome shotgun (WGS) entry which is preliminary data.</text>
</comment>
<name>A0A1X0NHL2_9TRYP</name>
<evidence type="ECO:0000313" key="4">
    <source>
        <dbReference type="Proteomes" id="UP000192257"/>
    </source>
</evidence>
<dbReference type="AlphaFoldDB" id="A0A1X0NHL2"/>
<protein>
    <recommendedName>
        <fullName evidence="5">Titin</fullName>
    </recommendedName>
</protein>
<dbReference type="VEuPathDB" id="TriTrypDB:TM35_000471470"/>